<dbReference type="EMBL" id="JBHSGQ010000006">
    <property type="protein sequence ID" value="MFC4725981.1"/>
    <property type="molecule type" value="Genomic_DNA"/>
</dbReference>
<reference evidence="2" key="1">
    <citation type="journal article" date="2019" name="Int. J. Syst. Evol. Microbiol.">
        <title>The Global Catalogue of Microorganisms (GCM) 10K type strain sequencing project: providing services to taxonomists for standard genome sequencing and annotation.</title>
        <authorList>
            <consortium name="The Broad Institute Genomics Platform"/>
            <consortium name="The Broad Institute Genome Sequencing Center for Infectious Disease"/>
            <person name="Wu L."/>
            <person name="Ma J."/>
        </authorList>
    </citation>
    <scope>NUCLEOTIDE SEQUENCE [LARGE SCALE GENOMIC DNA]</scope>
    <source>
        <strain evidence="2">CCUG 62981</strain>
    </source>
</reference>
<name>A0ABV9NFE4_9PROT</name>
<comment type="caution">
    <text evidence="1">The sequence shown here is derived from an EMBL/GenBank/DDBJ whole genome shotgun (WGS) entry which is preliminary data.</text>
</comment>
<evidence type="ECO:0000313" key="1">
    <source>
        <dbReference type="EMBL" id="MFC4725981.1"/>
    </source>
</evidence>
<evidence type="ECO:0000313" key="2">
    <source>
        <dbReference type="Proteomes" id="UP001596024"/>
    </source>
</evidence>
<organism evidence="1 2">
    <name type="scientific">Glycocaulis abyssi</name>
    <dbReference type="NCBI Taxonomy" id="1433403"/>
    <lineage>
        <taxon>Bacteria</taxon>
        <taxon>Pseudomonadati</taxon>
        <taxon>Pseudomonadota</taxon>
        <taxon>Alphaproteobacteria</taxon>
        <taxon>Maricaulales</taxon>
        <taxon>Maricaulaceae</taxon>
        <taxon>Glycocaulis</taxon>
    </lineage>
</organism>
<sequence>MSIDYILGPREPNGTYDREAILNWFRGRSGYESPNSRQAVRDRGDNYVLFDLAEEPVLDPELDEERPIFIEAHTGVGGGEKAFMENVAEIRELCQAFDLLVCDPQGERFAFLEPAEVLG</sequence>
<keyword evidence="2" id="KW-1185">Reference proteome</keyword>
<proteinExistence type="predicted"/>
<protein>
    <submittedName>
        <fullName evidence="1">Uncharacterized protein</fullName>
    </submittedName>
</protein>
<dbReference type="RefSeq" id="WP_371392983.1">
    <property type="nucleotide sequence ID" value="NZ_CP163421.1"/>
</dbReference>
<accession>A0ABV9NFE4</accession>
<dbReference type="Proteomes" id="UP001596024">
    <property type="component" value="Unassembled WGS sequence"/>
</dbReference>
<gene>
    <name evidence="1" type="ORF">ACFPB0_11825</name>
</gene>